<keyword evidence="4" id="KW-1185">Reference proteome</keyword>
<sequence length="141" mass="15351">MKKLFGFLLVASLFTGSATLAQSQAAPEDITSTFAEKDNSDKDNSDKDLRTDKKKQKQVAADINASGNVYNSQGSKAAKPVSPFASNSSNTTNGGFTVTKYKESKVAKKLRRGQASSRMSVPDPKGKPLKHKKKKKFLFFN</sequence>
<evidence type="ECO:0000313" key="4">
    <source>
        <dbReference type="Proteomes" id="UP000326570"/>
    </source>
</evidence>
<evidence type="ECO:0000313" key="3">
    <source>
        <dbReference type="EMBL" id="KAA9340983.1"/>
    </source>
</evidence>
<dbReference type="AlphaFoldDB" id="A0A5N1J2J3"/>
<dbReference type="Proteomes" id="UP000326570">
    <property type="component" value="Unassembled WGS sequence"/>
</dbReference>
<dbReference type="RefSeq" id="WP_150902910.1">
    <property type="nucleotide sequence ID" value="NZ_VTWT01000002.1"/>
</dbReference>
<evidence type="ECO:0000256" key="1">
    <source>
        <dbReference type="SAM" id="MobiDB-lite"/>
    </source>
</evidence>
<protein>
    <submittedName>
        <fullName evidence="3">Uncharacterized protein</fullName>
    </submittedName>
</protein>
<feature type="compositionally biased region" description="Basic residues" evidence="1">
    <location>
        <begin position="127"/>
        <end position="141"/>
    </location>
</feature>
<reference evidence="3 4" key="1">
    <citation type="submission" date="2019-09" db="EMBL/GenBank/DDBJ databases">
        <title>Genome sequence of Adhaeribacter sp. M2.</title>
        <authorList>
            <person name="Srinivasan S."/>
        </authorList>
    </citation>
    <scope>NUCLEOTIDE SEQUENCE [LARGE SCALE GENOMIC DNA]</scope>
    <source>
        <strain evidence="3 4">M2</strain>
    </source>
</reference>
<keyword evidence="2" id="KW-0732">Signal</keyword>
<feature type="compositionally biased region" description="Polar residues" evidence="1">
    <location>
        <begin position="65"/>
        <end position="75"/>
    </location>
</feature>
<feature type="chain" id="PRO_5024912240" evidence="2">
    <location>
        <begin position="22"/>
        <end position="141"/>
    </location>
</feature>
<organism evidence="3 4">
    <name type="scientific">Adhaeribacter soli</name>
    <dbReference type="NCBI Taxonomy" id="2607655"/>
    <lineage>
        <taxon>Bacteria</taxon>
        <taxon>Pseudomonadati</taxon>
        <taxon>Bacteroidota</taxon>
        <taxon>Cytophagia</taxon>
        <taxon>Cytophagales</taxon>
        <taxon>Hymenobacteraceae</taxon>
        <taxon>Adhaeribacter</taxon>
    </lineage>
</organism>
<evidence type="ECO:0000256" key="2">
    <source>
        <dbReference type="SAM" id="SignalP"/>
    </source>
</evidence>
<feature type="compositionally biased region" description="Basic and acidic residues" evidence="1">
    <location>
        <begin position="35"/>
        <end position="51"/>
    </location>
</feature>
<feature type="signal peptide" evidence="2">
    <location>
        <begin position="1"/>
        <end position="21"/>
    </location>
</feature>
<name>A0A5N1J2J3_9BACT</name>
<comment type="caution">
    <text evidence="3">The sequence shown here is derived from an EMBL/GenBank/DDBJ whole genome shotgun (WGS) entry which is preliminary data.</text>
</comment>
<feature type="region of interest" description="Disordered" evidence="1">
    <location>
        <begin position="20"/>
        <end position="141"/>
    </location>
</feature>
<feature type="compositionally biased region" description="Polar residues" evidence="1">
    <location>
        <begin position="84"/>
        <end position="96"/>
    </location>
</feature>
<gene>
    <name evidence="3" type="ORF">F0P94_06035</name>
</gene>
<dbReference type="EMBL" id="VTWT01000002">
    <property type="protein sequence ID" value="KAA9340983.1"/>
    <property type="molecule type" value="Genomic_DNA"/>
</dbReference>
<feature type="compositionally biased region" description="Polar residues" evidence="1">
    <location>
        <begin position="20"/>
        <end position="34"/>
    </location>
</feature>
<accession>A0A5N1J2J3</accession>
<proteinExistence type="predicted"/>